<keyword evidence="6" id="KW-0408">Iron</keyword>
<dbReference type="PANTHER" id="PTHR32552:SF81">
    <property type="entry name" value="TONB-DEPENDENT OUTER MEMBRANE RECEPTOR"/>
    <property type="match status" value="1"/>
</dbReference>
<comment type="similarity">
    <text evidence="11 12">Belongs to the TonB-dependent receptor family.</text>
</comment>
<dbReference type="Pfam" id="PF00593">
    <property type="entry name" value="TonB_dep_Rec_b-barrel"/>
    <property type="match status" value="1"/>
</dbReference>
<gene>
    <name evidence="17" type="ORF">C8D93_102396</name>
</gene>
<comment type="caution">
    <text evidence="17">The sequence shown here is derived from an EMBL/GenBank/DDBJ whole genome shotgun (WGS) entry which is preliminary data.</text>
</comment>
<accession>A0A318ED94</accession>
<evidence type="ECO:0000256" key="9">
    <source>
        <dbReference type="ARBA" id="ARBA00023136"/>
    </source>
</evidence>
<dbReference type="Pfam" id="PF07715">
    <property type="entry name" value="Plug"/>
    <property type="match status" value="1"/>
</dbReference>
<feature type="chain" id="PRO_5016438613" evidence="14">
    <location>
        <begin position="32"/>
        <end position="818"/>
    </location>
</feature>
<keyword evidence="9 11" id="KW-0472">Membrane</keyword>
<protein>
    <submittedName>
        <fullName evidence="17">Iron complex outermembrane receptor protein</fullName>
    </submittedName>
</protein>
<dbReference type="InterPro" id="IPR036942">
    <property type="entry name" value="Beta-barrel_TonB_sf"/>
</dbReference>
<keyword evidence="18" id="KW-1185">Reference proteome</keyword>
<dbReference type="InterPro" id="IPR012910">
    <property type="entry name" value="Plug_dom"/>
</dbReference>
<keyword evidence="3 11" id="KW-1134">Transmembrane beta strand</keyword>
<evidence type="ECO:0000259" key="15">
    <source>
        <dbReference type="Pfam" id="PF00593"/>
    </source>
</evidence>
<evidence type="ECO:0000256" key="1">
    <source>
        <dbReference type="ARBA" id="ARBA00004571"/>
    </source>
</evidence>
<keyword evidence="5 11" id="KW-0812">Transmembrane</keyword>
<dbReference type="GO" id="GO:0006826">
    <property type="term" value="P:iron ion transport"/>
    <property type="evidence" value="ECO:0007669"/>
    <property type="project" value="UniProtKB-KW"/>
</dbReference>
<dbReference type="PROSITE" id="PS52016">
    <property type="entry name" value="TONB_DEPENDENT_REC_3"/>
    <property type="match status" value="1"/>
</dbReference>
<organism evidence="17 18">
    <name type="scientific">Sinimarinibacterium flocculans</name>
    <dbReference type="NCBI Taxonomy" id="985250"/>
    <lineage>
        <taxon>Bacteria</taxon>
        <taxon>Pseudomonadati</taxon>
        <taxon>Pseudomonadota</taxon>
        <taxon>Gammaproteobacteria</taxon>
        <taxon>Nevskiales</taxon>
        <taxon>Nevskiaceae</taxon>
        <taxon>Sinimarinibacterium</taxon>
    </lineage>
</organism>
<evidence type="ECO:0000256" key="7">
    <source>
        <dbReference type="ARBA" id="ARBA00023065"/>
    </source>
</evidence>
<dbReference type="InterPro" id="IPR000531">
    <property type="entry name" value="Beta-barrel_TonB"/>
</dbReference>
<feature type="domain" description="TonB-dependent receptor plug" evidence="16">
    <location>
        <begin position="116"/>
        <end position="221"/>
    </location>
</feature>
<feature type="signal peptide" evidence="14">
    <location>
        <begin position="1"/>
        <end position="31"/>
    </location>
</feature>
<keyword evidence="2 11" id="KW-0813">Transport</keyword>
<feature type="region of interest" description="Disordered" evidence="13">
    <location>
        <begin position="40"/>
        <end position="70"/>
    </location>
</feature>
<reference evidence="17 18" key="1">
    <citation type="submission" date="2018-04" db="EMBL/GenBank/DDBJ databases">
        <title>Genomic Encyclopedia of Type Strains, Phase IV (KMG-IV): sequencing the most valuable type-strain genomes for metagenomic binning, comparative biology and taxonomic classification.</title>
        <authorList>
            <person name="Goeker M."/>
        </authorList>
    </citation>
    <scope>NUCLEOTIDE SEQUENCE [LARGE SCALE GENOMIC DNA]</scope>
    <source>
        <strain evidence="17 18">DSM 104150</strain>
    </source>
</reference>
<evidence type="ECO:0000256" key="14">
    <source>
        <dbReference type="SAM" id="SignalP"/>
    </source>
</evidence>
<evidence type="ECO:0000256" key="6">
    <source>
        <dbReference type="ARBA" id="ARBA00023004"/>
    </source>
</evidence>
<evidence type="ECO:0000256" key="8">
    <source>
        <dbReference type="ARBA" id="ARBA00023077"/>
    </source>
</evidence>
<name>A0A318ED94_9GAMM</name>
<keyword evidence="14" id="KW-0732">Signal</keyword>
<dbReference type="InterPro" id="IPR039426">
    <property type="entry name" value="TonB-dep_rcpt-like"/>
</dbReference>
<evidence type="ECO:0000256" key="2">
    <source>
        <dbReference type="ARBA" id="ARBA00022448"/>
    </source>
</evidence>
<evidence type="ECO:0000259" key="16">
    <source>
        <dbReference type="Pfam" id="PF07715"/>
    </source>
</evidence>
<dbReference type="OrthoDB" id="5710959at2"/>
<evidence type="ECO:0000256" key="12">
    <source>
        <dbReference type="RuleBase" id="RU003357"/>
    </source>
</evidence>
<evidence type="ECO:0000256" key="10">
    <source>
        <dbReference type="ARBA" id="ARBA00023237"/>
    </source>
</evidence>
<proteinExistence type="inferred from homology"/>
<dbReference type="Gene3D" id="2.40.170.20">
    <property type="entry name" value="TonB-dependent receptor, beta-barrel domain"/>
    <property type="match status" value="1"/>
</dbReference>
<evidence type="ECO:0000313" key="18">
    <source>
        <dbReference type="Proteomes" id="UP000248330"/>
    </source>
</evidence>
<keyword evidence="8 12" id="KW-0798">TonB box</keyword>
<comment type="subcellular location">
    <subcellularLocation>
        <location evidence="1 11">Cell outer membrane</location>
        <topology evidence="1 11">Multi-pass membrane protein</topology>
    </subcellularLocation>
</comment>
<dbReference type="PANTHER" id="PTHR32552">
    <property type="entry name" value="FERRICHROME IRON RECEPTOR-RELATED"/>
    <property type="match status" value="1"/>
</dbReference>
<sequence>MNAGVRKRHERALSPGLVSLALILVAGAASAQDDLDFLLGSEPQQAPAGDSKGDAPDAPQTTLGTPDSPAADVEVADELDVIRVAEDPPPPVVRERPTNRLVEEIVVTAQKREENLRDVPISVQAFSGDKLDALGVDDPTKLSLIVPALNFSNSIGFAIVYLRGLGSDVFLLGDPSVAYYIDDIYFPFGQGLAQNFGNVERIEVLKGPQGTLFGRNAVGGAISIHTPAPDFEVFSGSVQSSVGAFNSIKNRGYLNLPLGESMAMSVSAYHNREDFYMDGVAAGQPLEPVVAKGARVKMAIRPTDTLEIELAALRSEQDGAGSLFQLNYAPSPLLGALIQPQTGYDGELSAPVDNGVENTVFYGRAEWTLPWLDIRVLTSDQSIENTAFYDLDGSPTPLLSVDGDLFGDVQTAELQLLSNDGTWGAGWLNWIAGMYYFRADQGYKEGLSIKLNLANPLLGPITGLLDLPVLGDGQGPGINQYGQLGARSLAYFGQMTVSFTDRLRMTLGARYQSEERFIIESYQTLTRNRDAPALFPADPDSNLLSDTQHSFSPKVGLEFSLGEETLLFLSWQEAVKSATYNTIKILARPDYVKPEDLTAYELGVKTRFLDGLVSFDAAVFHYTLENFQIQYANVLGGGGVNFENADESEVRGFDFDSTVVLFPQWFDGLVMTLGAAYLDARFTEYSNGTGYSDVTGLLLTGQDFSGHRIPRAPRWSGSASLTKVWLLGRGELELSGDVYHSDEFFFTAQNSEVARQAGYEIYGARLSYYYDPWQLRVMAFGENLADTFYTGGVFQIDTGVNRTLAPPRTYGLRLNWAF</sequence>
<keyword evidence="10 11" id="KW-0998">Cell outer membrane</keyword>
<dbReference type="RefSeq" id="WP_110264191.1">
    <property type="nucleotide sequence ID" value="NZ_CAKZQT010000013.1"/>
</dbReference>
<evidence type="ECO:0000256" key="3">
    <source>
        <dbReference type="ARBA" id="ARBA00022452"/>
    </source>
</evidence>
<keyword evidence="7" id="KW-0406">Ion transport</keyword>
<dbReference type="AlphaFoldDB" id="A0A318ED94"/>
<dbReference type="Proteomes" id="UP000248330">
    <property type="component" value="Unassembled WGS sequence"/>
</dbReference>
<evidence type="ECO:0000256" key="11">
    <source>
        <dbReference type="PROSITE-ProRule" id="PRU01360"/>
    </source>
</evidence>
<dbReference type="GO" id="GO:0009279">
    <property type="term" value="C:cell outer membrane"/>
    <property type="evidence" value="ECO:0007669"/>
    <property type="project" value="UniProtKB-SubCell"/>
</dbReference>
<dbReference type="SUPFAM" id="SSF56935">
    <property type="entry name" value="Porins"/>
    <property type="match status" value="1"/>
</dbReference>
<feature type="domain" description="TonB-dependent receptor-like beta-barrel" evidence="15">
    <location>
        <begin position="353"/>
        <end position="777"/>
    </location>
</feature>
<dbReference type="EMBL" id="QICN01000002">
    <property type="protein sequence ID" value="PXV70537.1"/>
    <property type="molecule type" value="Genomic_DNA"/>
</dbReference>
<keyword evidence="4" id="KW-0410">Iron transport</keyword>
<keyword evidence="17" id="KW-0675">Receptor</keyword>
<evidence type="ECO:0000313" key="17">
    <source>
        <dbReference type="EMBL" id="PXV70537.1"/>
    </source>
</evidence>
<evidence type="ECO:0000256" key="13">
    <source>
        <dbReference type="SAM" id="MobiDB-lite"/>
    </source>
</evidence>
<evidence type="ECO:0000256" key="5">
    <source>
        <dbReference type="ARBA" id="ARBA00022692"/>
    </source>
</evidence>
<evidence type="ECO:0000256" key="4">
    <source>
        <dbReference type="ARBA" id="ARBA00022496"/>
    </source>
</evidence>